<evidence type="ECO:0000313" key="4">
    <source>
        <dbReference type="Proteomes" id="UP001301797"/>
    </source>
</evidence>
<evidence type="ECO:0000313" key="3">
    <source>
        <dbReference type="EMBL" id="WOF16629.1"/>
    </source>
</evidence>
<keyword evidence="4" id="KW-1185">Reference proteome</keyword>
<dbReference type="GO" id="GO:0046685">
    <property type="term" value="P:response to arsenic-containing substance"/>
    <property type="evidence" value="ECO:0007669"/>
    <property type="project" value="UniProtKB-KW"/>
</dbReference>
<evidence type="ECO:0000259" key="2">
    <source>
        <dbReference type="SMART" id="SM00226"/>
    </source>
</evidence>
<dbReference type="EMBL" id="CP043875">
    <property type="protein sequence ID" value="WOF16629.1"/>
    <property type="molecule type" value="Genomic_DNA"/>
</dbReference>
<keyword evidence="1" id="KW-0059">Arsenical resistance</keyword>
<dbReference type="Gene3D" id="3.40.50.2300">
    <property type="match status" value="1"/>
</dbReference>
<dbReference type="SMART" id="SM00226">
    <property type="entry name" value="LMWPc"/>
    <property type="match status" value="1"/>
</dbReference>
<dbReference type="InterPro" id="IPR036196">
    <property type="entry name" value="Ptyr_pPase_sf"/>
</dbReference>
<dbReference type="InterPro" id="IPR023485">
    <property type="entry name" value="Ptyr_pPase"/>
</dbReference>
<organism evidence="3 4">
    <name type="scientific">Methanochimaera problematica</name>
    <dbReference type="NCBI Taxonomy" id="2609417"/>
    <lineage>
        <taxon>Archaea</taxon>
        <taxon>Methanobacteriati</taxon>
        <taxon>Methanobacteriota</taxon>
        <taxon>Stenosarchaea group</taxon>
        <taxon>Methanomicrobia</taxon>
        <taxon>Methanomicrobiales</taxon>
        <taxon>Methanomicrobiaceae</taxon>
        <taxon>Methanochimaera</taxon>
    </lineage>
</organism>
<name>A0AA97FCW2_9EURY</name>
<gene>
    <name evidence="3" type="ORF">F1737_07940</name>
</gene>
<dbReference type="RefSeq" id="WP_317136052.1">
    <property type="nucleotide sequence ID" value="NZ_CP043875.1"/>
</dbReference>
<accession>A0AA97FCW2</accession>
<reference evidence="3 4" key="1">
    <citation type="submission" date="2019-09" db="EMBL/GenBank/DDBJ databases">
        <title>The complete genome of Methanoplanus sp. FWC-SCC4.</title>
        <authorList>
            <person name="Chen S.-C."/>
            <person name="Zhou Y.-Z."/>
            <person name="Lai M.-C."/>
        </authorList>
    </citation>
    <scope>NUCLEOTIDE SEQUENCE [LARGE SCALE GENOMIC DNA]</scope>
    <source>
        <strain evidence="3 4">FWC-SCC4</strain>
    </source>
</reference>
<sequence length="137" mass="15259">MKKKVLFVCTHNSARSQMAEGYLNARYGDRFEAFSAGSNPAFVNPVAIEVMRDAGIDISSHYSKNLEEFLGVYMDVVVTVCDSANESCPVFSLAKKKIHAGFTDPFAFSGSEDEVRDAFLKVRDEIFAFIDFEFGDD</sequence>
<protein>
    <submittedName>
        <fullName evidence="3">Arsenate reductase ArsC</fullName>
    </submittedName>
</protein>
<dbReference type="Pfam" id="PF01451">
    <property type="entry name" value="LMWPc"/>
    <property type="match status" value="1"/>
</dbReference>
<dbReference type="SUPFAM" id="SSF52788">
    <property type="entry name" value="Phosphotyrosine protein phosphatases I"/>
    <property type="match status" value="1"/>
</dbReference>
<dbReference type="PANTHER" id="PTHR43428">
    <property type="entry name" value="ARSENATE REDUCTASE"/>
    <property type="match status" value="1"/>
</dbReference>
<dbReference type="KEGG" id="mefw:F1737_07940"/>
<proteinExistence type="predicted"/>
<dbReference type="PANTHER" id="PTHR43428:SF1">
    <property type="entry name" value="ARSENATE REDUCTASE"/>
    <property type="match status" value="1"/>
</dbReference>
<evidence type="ECO:0000256" key="1">
    <source>
        <dbReference type="ARBA" id="ARBA00022849"/>
    </source>
</evidence>
<feature type="domain" description="Phosphotyrosine protein phosphatase I" evidence="2">
    <location>
        <begin position="3"/>
        <end position="136"/>
    </location>
</feature>
<dbReference type="GeneID" id="85230091"/>
<dbReference type="CDD" id="cd16345">
    <property type="entry name" value="LMWP_ArsC"/>
    <property type="match status" value="1"/>
</dbReference>
<dbReference type="AlphaFoldDB" id="A0AA97FCW2"/>
<dbReference type="Proteomes" id="UP001301797">
    <property type="component" value="Chromosome"/>
</dbReference>